<dbReference type="AlphaFoldDB" id="C8X5J7"/>
<dbReference type="InterPro" id="IPR008949">
    <property type="entry name" value="Isoprenoid_synthase_dom_sf"/>
</dbReference>
<evidence type="ECO:0000313" key="7">
    <source>
        <dbReference type="EMBL" id="ACV69694.1"/>
    </source>
</evidence>
<dbReference type="PANTHER" id="PTHR12001">
    <property type="entry name" value="GERANYLGERANYL PYROPHOSPHATE SYNTHASE"/>
    <property type="match status" value="1"/>
</dbReference>
<dbReference type="GO" id="GO:0008299">
    <property type="term" value="P:isoprenoid biosynthetic process"/>
    <property type="evidence" value="ECO:0007669"/>
    <property type="project" value="InterPro"/>
</dbReference>
<gene>
    <name evidence="7" type="ordered locus">Dret_2412</name>
</gene>
<comment type="cofactor">
    <cofactor evidence="1">
        <name>Mg(2+)</name>
        <dbReference type="ChEBI" id="CHEBI:18420"/>
    </cofactor>
</comment>
<sequence length="322" mass="34590">MEALHTYFGLHRPAIEDHIQSVLGELDPLIVPVASHVLGAGGKRLRPILCVLTAEAFGYRDKEVYPLATALELLHSATLIHDDILDGAALRRGQPSAHLAFGVQETVLAGDALLAMANKCIAGYGQPELMRIASEAIMATANGEIMEIAQLREPRLSEEDYFQIITGKTAVLIQASCECGAVLAGAKGPQRQAAQDLGRNLGIAFQLVDDALDYTSAVEDSGKPIGGDLREGKLTLPLLFYLKSLPQEEAERVLAAIKHGTLDEVEQSAIITAIGQAHLAEATREVAAGYLEQARKALQFFPAGPCQTLLGSILEYVQYRNT</sequence>
<dbReference type="GO" id="GO:0004161">
    <property type="term" value="F:dimethylallyltranstransferase activity"/>
    <property type="evidence" value="ECO:0007669"/>
    <property type="project" value="UniProtKB-EC"/>
</dbReference>
<keyword evidence="4" id="KW-0479">Metal-binding</keyword>
<dbReference type="Gene3D" id="1.10.600.10">
    <property type="entry name" value="Farnesyl Diphosphate Synthase"/>
    <property type="match status" value="1"/>
</dbReference>
<dbReference type="Proteomes" id="UP000001052">
    <property type="component" value="Chromosome"/>
</dbReference>
<keyword evidence="3 6" id="KW-0808">Transferase</keyword>
<dbReference type="SFLD" id="SFLDG01017">
    <property type="entry name" value="Polyprenyl_Transferase_Like"/>
    <property type="match status" value="1"/>
</dbReference>
<evidence type="ECO:0000256" key="1">
    <source>
        <dbReference type="ARBA" id="ARBA00001946"/>
    </source>
</evidence>
<evidence type="ECO:0000256" key="5">
    <source>
        <dbReference type="ARBA" id="ARBA00022842"/>
    </source>
</evidence>
<dbReference type="EMBL" id="CP001734">
    <property type="protein sequence ID" value="ACV69694.1"/>
    <property type="molecule type" value="Genomic_DNA"/>
</dbReference>
<dbReference type="GO" id="GO:0046872">
    <property type="term" value="F:metal ion binding"/>
    <property type="evidence" value="ECO:0007669"/>
    <property type="project" value="UniProtKB-KW"/>
</dbReference>
<organism evidence="7 8">
    <name type="scientific">Desulfohalobium retbaense (strain ATCC 49708 / DSM 5692 / JCM 16813 / HR100)</name>
    <dbReference type="NCBI Taxonomy" id="485915"/>
    <lineage>
        <taxon>Bacteria</taxon>
        <taxon>Pseudomonadati</taxon>
        <taxon>Thermodesulfobacteriota</taxon>
        <taxon>Desulfovibrionia</taxon>
        <taxon>Desulfovibrionales</taxon>
        <taxon>Desulfohalobiaceae</taxon>
        <taxon>Desulfohalobium</taxon>
    </lineage>
</organism>
<evidence type="ECO:0000256" key="6">
    <source>
        <dbReference type="RuleBase" id="RU004466"/>
    </source>
</evidence>
<dbReference type="OrthoDB" id="9805316at2"/>
<protein>
    <submittedName>
        <fullName evidence="7">Dimethylallyltranstransferase</fullName>
        <ecNumber evidence="7">2.5.1.1</ecNumber>
    </submittedName>
</protein>
<proteinExistence type="inferred from homology"/>
<evidence type="ECO:0000313" key="8">
    <source>
        <dbReference type="Proteomes" id="UP000001052"/>
    </source>
</evidence>
<dbReference type="eggNOG" id="COG0142">
    <property type="taxonomic scope" value="Bacteria"/>
</dbReference>
<dbReference type="CDD" id="cd00685">
    <property type="entry name" value="Trans_IPPS_HT"/>
    <property type="match status" value="1"/>
</dbReference>
<dbReference type="RefSeq" id="WP_015752828.1">
    <property type="nucleotide sequence ID" value="NC_013223.1"/>
</dbReference>
<reference evidence="7 8" key="2">
    <citation type="journal article" date="2010" name="Stand. Genomic Sci.">
        <title>Complete genome sequence of Desulfohalobium retbaense type strain (HR(100)).</title>
        <authorList>
            <person name="Spring S."/>
            <person name="Nolan M."/>
            <person name="Lapidus A."/>
            <person name="Glavina Del Rio T."/>
            <person name="Copeland A."/>
            <person name="Tice H."/>
            <person name="Cheng J.F."/>
            <person name="Lucas S."/>
            <person name="Land M."/>
            <person name="Chen F."/>
            <person name="Bruce D."/>
            <person name="Goodwin L."/>
            <person name="Pitluck S."/>
            <person name="Ivanova N."/>
            <person name="Mavromatis K."/>
            <person name="Mikhailova N."/>
            <person name="Pati A."/>
            <person name="Chen A."/>
            <person name="Palaniappan K."/>
            <person name="Hauser L."/>
            <person name="Chang Y.J."/>
            <person name="Jeffries C.D."/>
            <person name="Munk C."/>
            <person name="Kiss H."/>
            <person name="Chain P."/>
            <person name="Han C."/>
            <person name="Brettin T."/>
            <person name="Detter J.C."/>
            <person name="Schuler E."/>
            <person name="Goker M."/>
            <person name="Rohde M."/>
            <person name="Bristow J."/>
            <person name="Eisen J.A."/>
            <person name="Markowitz V."/>
            <person name="Hugenholtz P."/>
            <person name="Kyrpides N.C."/>
            <person name="Klenk H.P."/>
        </authorList>
    </citation>
    <scope>NUCLEOTIDE SEQUENCE [LARGE SCALE GENOMIC DNA]</scope>
    <source>
        <strain evidence="7 8">DSM 5692</strain>
    </source>
</reference>
<evidence type="ECO:0000256" key="4">
    <source>
        <dbReference type="ARBA" id="ARBA00022723"/>
    </source>
</evidence>
<dbReference type="PROSITE" id="PS00723">
    <property type="entry name" value="POLYPRENYL_SYNTHASE_1"/>
    <property type="match status" value="1"/>
</dbReference>
<dbReference type="PANTHER" id="PTHR12001:SF69">
    <property type="entry name" value="ALL TRANS-POLYPRENYL-DIPHOSPHATE SYNTHASE PDSS1"/>
    <property type="match status" value="1"/>
</dbReference>
<dbReference type="KEGG" id="drt:Dret_2412"/>
<name>C8X5J7_DESRD</name>
<dbReference type="InterPro" id="IPR000092">
    <property type="entry name" value="Polyprenyl_synt"/>
</dbReference>
<reference evidence="8" key="1">
    <citation type="submission" date="2009-09" db="EMBL/GenBank/DDBJ databases">
        <title>The complete chromosome of Desulfohalobium retbaense DSM 5692.</title>
        <authorList>
            <consortium name="US DOE Joint Genome Institute (JGI-PGF)"/>
            <person name="Lucas S."/>
            <person name="Copeland A."/>
            <person name="Lapidus A."/>
            <person name="Glavina del Rio T."/>
            <person name="Dalin E."/>
            <person name="Tice H."/>
            <person name="Bruce D."/>
            <person name="Goodwin L."/>
            <person name="Pitluck S."/>
            <person name="Kyrpides N."/>
            <person name="Mavromatis K."/>
            <person name="Ivanova N."/>
            <person name="Mikhailova N."/>
            <person name="Munk A.C."/>
            <person name="Brettin T."/>
            <person name="Detter J.C."/>
            <person name="Han C."/>
            <person name="Tapia R."/>
            <person name="Larimer F."/>
            <person name="Land M."/>
            <person name="Hauser L."/>
            <person name="Markowitz V."/>
            <person name="Cheng J.-F."/>
            <person name="Hugenholtz P."/>
            <person name="Woyke T."/>
            <person name="Wu D."/>
            <person name="Spring S."/>
            <person name="Klenk H.-P."/>
            <person name="Eisen J.A."/>
        </authorList>
    </citation>
    <scope>NUCLEOTIDE SEQUENCE [LARGE SCALE GENOMIC DNA]</scope>
    <source>
        <strain evidence="8">DSM 5692</strain>
    </source>
</reference>
<comment type="similarity">
    <text evidence="2 6">Belongs to the FPP/GGPP synthase family.</text>
</comment>
<dbReference type="STRING" id="485915.Dret_2412"/>
<accession>C8X5J7</accession>
<evidence type="ECO:0000256" key="2">
    <source>
        <dbReference type="ARBA" id="ARBA00006706"/>
    </source>
</evidence>
<dbReference type="InterPro" id="IPR033749">
    <property type="entry name" value="Polyprenyl_synt_CS"/>
</dbReference>
<keyword evidence="8" id="KW-1185">Reference proteome</keyword>
<dbReference type="SUPFAM" id="SSF48576">
    <property type="entry name" value="Terpenoid synthases"/>
    <property type="match status" value="1"/>
</dbReference>
<dbReference type="HOGENOM" id="CLU_014015_2_0_7"/>
<keyword evidence="5" id="KW-0460">Magnesium</keyword>
<dbReference type="Pfam" id="PF00348">
    <property type="entry name" value="polyprenyl_synt"/>
    <property type="match status" value="1"/>
</dbReference>
<dbReference type="EC" id="2.5.1.1" evidence="7"/>
<dbReference type="SFLD" id="SFLDS00005">
    <property type="entry name" value="Isoprenoid_Synthase_Type_I"/>
    <property type="match status" value="1"/>
</dbReference>
<evidence type="ECO:0000256" key="3">
    <source>
        <dbReference type="ARBA" id="ARBA00022679"/>
    </source>
</evidence>